<gene>
    <name evidence="1" type="ORF">E9232_001564</name>
</gene>
<evidence type="ECO:0008006" key="3">
    <source>
        <dbReference type="Google" id="ProtNLM"/>
    </source>
</evidence>
<evidence type="ECO:0000313" key="1">
    <source>
        <dbReference type="EMBL" id="MDR6289049.1"/>
    </source>
</evidence>
<dbReference type="RefSeq" id="WP_309793180.1">
    <property type="nucleotide sequence ID" value="NZ_JAVDPW010000003.1"/>
</dbReference>
<comment type="caution">
    <text evidence="1">The sequence shown here is derived from an EMBL/GenBank/DDBJ whole genome shotgun (WGS) entry which is preliminary data.</text>
</comment>
<reference evidence="1 2" key="1">
    <citation type="submission" date="2023-07" db="EMBL/GenBank/DDBJ databases">
        <title>Sorghum-associated microbial communities from plants grown in Nebraska, USA.</title>
        <authorList>
            <person name="Schachtman D."/>
        </authorList>
    </citation>
    <scope>NUCLEOTIDE SEQUENCE [LARGE SCALE GENOMIC DNA]</scope>
    <source>
        <strain evidence="1 2">584</strain>
    </source>
</reference>
<proteinExistence type="predicted"/>
<dbReference type="EMBL" id="JAVDPW010000003">
    <property type="protein sequence ID" value="MDR6289049.1"/>
    <property type="molecule type" value="Genomic_DNA"/>
</dbReference>
<dbReference type="Proteomes" id="UP001262410">
    <property type="component" value="Unassembled WGS sequence"/>
</dbReference>
<keyword evidence="2" id="KW-1185">Reference proteome</keyword>
<accession>A0ABU1JM00</accession>
<protein>
    <recommendedName>
        <fullName evidence="3">DUF4157 domain-containing protein</fullName>
    </recommendedName>
</protein>
<evidence type="ECO:0000313" key="2">
    <source>
        <dbReference type="Proteomes" id="UP001262410"/>
    </source>
</evidence>
<sequence>MTGAVPAALVIGLLAAVHGYTGYEVPADPPVVTLVPHAALEAMACTHPCAVLGFAEADGTLALDDSLRIGGDAADTSILVHELTHFLQRAAAHGAPAADCAAWLEREREAYDVQYRWLRDTAPTIRELSIRLARLGSHPLIPPCRPGEPPRLETSDMAPK</sequence>
<name>A0ABU1JM00_9PROT</name>
<organism evidence="1 2">
    <name type="scientific">Inquilinus ginsengisoli</name>
    <dbReference type="NCBI Taxonomy" id="363840"/>
    <lineage>
        <taxon>Bacteria</taxon>
        <taxon>Pseudomonadati</taxon>
        <taxon>Pseudomonadota</taxon>
        <taxon>Alphaproteobacteria</taxon>
        <taxon>Rhodospirillales</taxon>
        <taxon>Rhodospirillaceae</taxon>
        <taxon>Inquilinus</taxon>
    </lineage>
</organism>